<name>A0A192D1V4_9SPHN</name>
<dbReference type="AlphaFoldDB" id="A0A192D1V4"/>
<proteinExistence type="predicted"/>
<feature type="chain" id="PRO_5008251647" evidence="1">
    <location>
        <begin position="21"/>
        <end position="169"/>
    </location>
</feature>
<evidence type="ECO:0000256" key="1">
    <source>
        <dbReference type="SAM" id="SignalP"/>
    </source>
</evidence>
<organism evidence="2 3">
    <name type="scientific">Erythrobacter neustonensis</name>
    <dbReference type="NCBI Taxonomy" id="1112"/>
    <lineage>
        <taxon>Bacteria</taxon>
        <taxon>Pseudomonadati</taxon>
        <taxon>Pseudomonadota</taxon>
        <taxon>Alphaproteobacteria</taxon>
        <taxon>Sphingomonadales</taxon>
        <taxon>Erythrobacteraceae</taxon>
        <taxon>Erythrobacter/Porphyrobacter group</taxon>
        <taxon>Erythrobacter</taxon>
    </lineage>
</organism>
<evidence type="ECO:0000313" key="2">
    <source>
        <dbReference type="EMBL" id="ANK12100.1"/>
    </source>
</evidence>
<accession>A0A192D1V4</accession>
<protein>
    <submittedName>
        <fullName evidence="2">Uncharacterized protein</fullName>
    </submittedName>
</protein>
<sequence>MKLKTLVLAIAAGASLTGCATVMNGTNIDYMTETDPSGADIVFLNGLKCTSPCTLELKRGSDTRVDIKKPGYEPTFVLVQSRLAGSTFGNILAGGIIGGVVDGNNGASNTLYPRPLKVRLAPVGSGKKAMLLDKEGKDLMTVEEHNAKVRLDVAKTIGAELAGLEAPAN</sequence>
<keyword evidence="3" id="KW-1185">Reference proteome</keyword>
<dbReference type="Proteomes" id="UP000078263">
    <property type="component" value="Chromosome"/>
</dbReference>
<dbReference type="OrthoDB" id="7428207at2"/>
<evidence type="ECO:0000313" key="3">
    <source>
        <dbReference type="Proteomes" id="UP000078263"/>
    </source>
</evidence>
<feature type="signal peptide" evidence="1">
    <location>
        <begin position="1"/>
        <end position="20"/>
    </location>
</feature>
<dbReference type="KEGG" id="pns:A9D12_03160"/>
<dbReference type="RefSeq" id="WP_068349718.1">
    <property type="nucleotide sequence ID" value="NZ_CP016033.1"/>
</dbReference>
<gene>
    <name evidence="2" type="ORF">A9D12_03160</name>
</gene>
<reference evidence="2 3" key="1">
    <citation type="submission" date="2016-05" db="EMBL/GenBank/DDBJ databases">
        <title>Compelete Genome Sequence of Bacteriochlorophyll-Synthesizing Bacterium Porphyrobacter neustonensis DSM 9434.</title>
        <authorList>
            <person name="Shi X.-L."/>
            <person name="Wu Y.-H."/>
            <person name="Cheng H."/>
            <person name="Xu L."/>
            <person name="Zhang X.-Q."/>
            <person name="Wang C.-S."/>
            <person name="Xu X.-W."/>
        </authorList>
    </citation>
    <scope>NUCLEOTIDE SEQUENCE [LARGE SCALE GENOMIC DNA]</scope>
    <source>
        <strain evidence="2 3">DSM 9434</strain>
    </source>
</reference>
<dbReference type="PROSITE" id="PS51257">
    <property type="entry name" value="PROKAR_LIPOPROTEIN"/>
    <property type="match status" value="1"/>
</dbReference>
<keyword evidence="1" id="KW-0732">Signal</keyword>
<dbReference type="EMBL" id="CP016033">
    <property type="protein sequence ID" value="ANK12100.1"/>
    <property type="molecule type" value="Genomic_DNA"/>
</dbReference>